<dbReference type="EMBL" id="WDEH01000060">
    <property type="protein sequence ID" value="KAB6131843.1"/>
    <property type="molecule type" value="Genomic_DNA"/>
</dbReference>
<reference evidence="13" key="2">
    <citation type="submission" date="2016-10" db="EMBL/GenBank/DDBJ databases">
        <authorList>
            <person name="Varghese N."/>
            <person name="Submissions S."/>
        </authorList>
    </citation>
    <scope>NUCLEOTIDE SEQUENCE [LARGE SCALE GENOMIC DNA]</scope>
    <source>
        <strain evidence="13">NLAE-zl-C202</strain>
    </source>
</reference>
<evidence type="ECO:0000313" key="17">
    <source>
        <dbReference type="Proteomes" id="UP000435059"/>
    </source>
</evidence>
<dbReference type="EMBL" id="WDCG01000010">
    <property type="protein sequence ID" value="KAB6423566.1"/>
    <property type="molecule type" value="Genomic_DNA"/>
</dbReference>
<dbReference type="EMBL" id="JAIWWW010000006">
    <property type="protein sequence ID" value="MCA4522236.1"/>
    <property type="molecule type" value="Genomic_DNA"/>
</dbReference>
<keyword evidence="17" id="KW-1185">Reference proteome</keyword>
<evidence type="ECO:0000313" key="19">
    <source>
        <dbReference type="Proteomes" id="UP000474077"/>
    </source>
</evidence>
<dbReference type="InterPro" id="IPR040984">
    <property type="entry name" value="DUF5640"/>
</dbReference>
<reference evidence="8" key="4">
    <citation type="journal article" date="2018" name="BMC Genomics">
        <title>Whole genome sequencing and function prediction of 133 gut anaerobes isolated from chicken caecum in pure cultures.</title>
        <authorList>
            <person name="Medvecky M."/>
            <person name="Cejkova D."/>
            <person name="Polansky O."/>
            <person name="Karasova D."/>
            <person name="Kubasova T."/>
            <person name="Cizek A."/>
            <person name="Rychlik I."/>
        </authorList>
    </citation>
    <scope>NUCLEOTIDE SEQUENCE</scope>
    <source>
        <strain evidence="8">An109</strain>
    </source>
</reference>
<evidence type="ECO:0000313" key="15">
    <source>
        <dbReference type="Proteomes" id="UP000284417"/>
    </source>
</evidence>
<dbReference type="EMBL" id="WDES01000087">
    <property type="protein sequence ID" value="KAB6079577.1"/>
    <property type="molecule type" value="Genomic_DNA"/>
</dbReference>
<accession>A0A174IVD9</accession>
<dbReference type="Proteomes" id="UP000434604">
    <property type="component" value="Unassembled WGS sequence"/>
</dbReference>
<sequence length="120" mass="13793">MKNILFTLFAILILTSCSKDDDNWIELNENNIVGNWSTGIKGSHKFLNFGDDDKGSFGIYSNADPISFQTFKYKVEDSKIYIYDVFPKGKSPYYLDCKISNNKLKIENGEESGTYEKLEY</sequence>
<dbReference type="Proteomes" id="UP000487596">
    <property type="component" value="Unassembled WGS sequence"/>
</dbReference>
<dbReference type="EMBL" id="NFLW01000032">
    <property type="protein sequence ID" value="OUQ65301.1"/>
    <property type="molecule type" value="Genomic_DNA"/>
</dbReference>
<evidence type="ECO:0000313" key="11">
    <source>
        <dbReference type="EMBL" id="SFO13539.1"/>
    </source>
</evidence>
<dbReference type="Gene3D" id="2.40.128.360">
    <property type="match status" value="1"/>
</dbReference>
<keyword evidence="7" id="KW-0449">Lipoprotein</keyword>
<evidence type="ECO:0000313" key="6">
    <source>
        <dbReference type="EMBL" id="KAB6423566.1"/>
    </source>
</evidence>
<gene>
    <name evidence="8" type="ORF">B5E52_15790</name>
    <name evidence="9" type="ORF">DW042_07880</name>
    <name evidence="5" type="ORF">GA398_21820</name>
    <name evidence="4" type="ORF">GA424_23375</name>
    <name evidence="3" type="ORF">GA560_08385</name>
    <name evidence="2" type="ORF">GA574_27800</name>
    <name evidence="6" type="ORF">GAZ26_12200</name>
    <name evidence="7" type="ORF">LDZ35_03280</name>
    <name evidence="10" type="ORF">SAMN04487924_10240</name>
    <name evidence="11" type="ORF">SAMN05216250_16819</name>
</gene>
<dbReference type="Proteomes" id="UP000435059">
    <property type="component" value="Unassembled WGS sequence"/>
</dbReference>
<reference evidence="14" key="3">
    <citation type="submission" date="2017-04" db="EMBL/GenBank/DDBJ databases">
        <title>Function of individual gut microbiota members based on whole genome sequencing of pure cultures obtained from chicken caecum.</title>
        <authorList>
            <person name="Medvecky M."/>
            <person name="Cejkova D."/>
            <person name="Polansky O."/>
            <person name="Karasova D."/>
            <person name="Kubasova T."/>
            <person name="Cizek A."/>
            <person name="Rychlik I."/>
        </authorList>
    </citation>
    <scope>NUCLEOTIDE SEQUENCE [LARGE SCALE GENOMIC DNA]</scope>
    <source>
        <strain evidence="14">An109</strain>
    </source>
</reference>
<dbReference type="Proteomes" id="UP000183766">
    <property type="component" value="Unassembled WGS sequence"/>
</dbReference>
<evidence type="ECO:0000259" key="1">
    <source>
        <dbReference type="Pfam" id="PF18692"/>
    </source>
</evidence>
<dbReference type="AlphaFoldDB" id="A0A174IVD9"/>
<dbReference type="EMBL" id="WDER01000017">
    <property type="protein sequence ID" value="KAB6084037.1"/>
    <property type="molecule type" value="Genomic_DNA"/>
</dbReference>
<evidence type="ECO:0000313" key="4">
    <source>
        <dbReference type="EMBL" id="KAB6131843.1"/>
    </source>
</evidence>
<protein>
    <submittedName>
        <fullName evidence="7">Membrane lipoprotein lipid attachment site-containing protein</fullName>
    </submittedName>
</protein>
<dbReference type="Proteomes" id="UP000471447">
    <property type="component" value="Unassembled WGS sequence"/>
</dbReference>
<feature type="domain" description="DUF5640" evidence="1">
    <location>
        <begin position="30"/>
        <end position="117"/>
    </location>
</feature>
<reference evidence="10 12" key="1">
    <citation type="submission" date="2016-10" db="EMBL/GenBank/DDBJ databases">
        <authorList>
            <person name="de Groot N.N."/>
        </authorList>
    </citation>
    <scope>NUCLEOTIDE SEQUENCE [LARGE SCALE GENOMIC DNA]</scope>
    <source>
        <strain evidence="11">NLAE-zl-C202</strain>
        <strain evidence="10 12">NLAE-zl-G339</strain>
    </source>
</reference>
<evidence type="ECO:0000313" key="10">
    <source>
        <dbReference type="EMBL" id="SEA05617.1"/>
    </source>
</evidence>
<evidence type="ECO:0000313" key="2">
    <source>
        <dbReference type="EMBL" id="KAB6079577.1"/>
    </source>
</evidence>
<organism evidence="9 15">
    <name type="scientific">Bacteroides xylanisolvens</name>
    <dbReference type="NCBI Taxonomy" id="371601"/>
    <lineage>
        <taxon>Bacteria</taxon>
        <taxon>Pseudomonadati</taxon>
        <taxon>Bacteroidota</taxon>
        <taxon>Bacteroidia</taxon>
        <taxon>Bacteroidales</taxon>
        <taxon>Bacteroidaceae</taxon>
        <taxon>Bacteroides</taxon>
    </lineage>
</organism>
<reference evidence="9 15" key="5">
    <citation type="submission" date="2018-08" db="EMBL/GenBank/DDBJ databases">
        <title>A genome reference for cultivated species of the human gut microbiota.</title>
        <authorList>
            <person name="Zou Y."/>
            <person name="Xue W."/>
            <person name="Luo G."/>
        </authorList>
    </citation>
    <scope>NUCLEOTIDE SEQUENCE [LARGE SCALE GENOMIC DNA]</scope>
    <source>
        <strain evidence="9 15">AF39-6AC</strain>
    </source>
</reference>
<evidence type="ECO:0000313" key="8">
    <source>
        <dbReference type="EMBL" id="OUQ65301.1"/>
    </source>
</evidence>
<dbReference type="Proteomes" id="UP000196036">
    <property type="component" value="Unassembled WGS sequence"/>
</dbReference>
<dbReference type="Proteomes" id="UP000284417">
    <property type="component" value="Unassembled WGS sequence"/>
</dbReference>
<reference evidence="16 17" key="6">
    <citation type="journal article" date="2019" name="Nat. Med.">
        <title>A library of human gut bacterial isolates paired with longitudinal multiomics data enables mechanistic microbiome research.</title>
        <authorList>
            <person name="Poyet M."/>
            <person name="Groussin M."/>
            <person name="Gibbons S.M."/>
            <person name="Avila-Pacheco J."/>
            <person name="Jiang X."/>
            <person name="Kearney S.M."/>
            <person name="Perrotta A.R."/>
            <person name="Berdy B."/>
            <person name="Zhao S."/>
            <person name="Lieberman T.D."/>
            <person name="Swanson P.K."/>
            <person name="Smith M."/>
            <person name="Roesemann S."/>
            <person name="Alexander J.E."/>
            <person name="Rich S.A."/>
            <person name="Livny J."/>
            <person name="Vlamakis H."/>
            <person name="Clish C."/>
            <person name="Bullock K."/>
            <person name="Deik A."/>
            <person name="Scott J."/>
            <person name="Pierce K.A."/>
            <person name="Xavier R.J."/>
            <person name="Alm E.J."/>
        </authorList>
    </citation>
    <scope>NUCLEOTIDE SEQUENCE [LARGE SCALE GENOMIC DNA]</scope>
    <source>
        <strain evidence="5 16">BIOML-A58</strain>
        <strain evidence="4 20">BIOML-A62</strain>
        <strain evidence="6 18">BIOML-A7</strain>
        <strain evidence="3 19">BIOML-A73</strain>
        <strain evidence="2 17">BIOML-A74</strain>
    </source>
</reference>
<dbReference type="EMBL" id="FNRP01000002">
    <property type="protein sequence ID" value="SEA05617.1"/>
    <property type="molecule type" value="Genomic_DNA"/>
</dbReference>
<dbReference type="RefSeq" id="WP_008022411.1">
    <property type="nucleotide sequence ID" value="NZ_AP031409.1"/>
</dbReference>
<dbReference type="EMBL" id="WDED01000044">
    <property type="protein sequence ID" value="KAB6142411.1"/>
    <property type="molecule type" value="Genomic_DNA"/>
</dbReference>
<evidence type="ECO:0000313" key="16">
    <source>
        <dbReference type="Proteomes" id="UP000434604"/>
    </source>
</evidence>
<evidence type="ECO:0000313" key="12">
    <source>
        <dbReference type="Proteomes" id="UP000183040"/>
    </source>
</evidence>
<dbReference type="Proteomes" id="UP000474077">
    <property type="component" value="Unassembled WGS sequence"/>
</dbReference>
<evidence type="ECO:0000313" key="9">
    <source>
        <dbReference type="EMBL" id="RHK99113.1"/>
    </source>
</evidence>
<dbReference type="Proteomes" id="UP001197958">
    <property type="component" value="Unassembled WGS sequence"/>
</dbReference>
<evidence type="ECO:0000313" key="20">
    <source>
        <dbReference type="Proteomes" id="UP000487596"/>
    </source>
</evidence>
<dbReference type="EMBL" id="QROC01000008">
    <property type="protein sequence ID" value="RHK99113.1"/>
    <property type="molecule type" value="Genomic_DNA"/>
</dbReference>
<dbReference type="Pfam" id="PF18692">
    <property type="entry name" value="DUF5640"/>
    <property type="match status" value="1"/>
</dbReference>
<dbReference type="EMBL" id="FOUM01000068">
    <property type="protein sequence ID" value="SFO13539.1"/>
    <property type="molecule type" value="Genomic_DNA"/>
</dbReference>
<reference evidence="7" key="7">
    <citation type="submission" date="2023-08" db="EMBL/GenBank/DDBJ databases">
        <title>Mucin Metabolism Genes Underlie the Key Renovations of Bacteroides xylanisolvens Genomes in Captive Great Apes.</title>
        <authorList>
            <person name="Nishida A.H."/>
        </authorList>
    </citation>
    <scope>NUCLEOTIDE SEQUENCE</scope>
    <source>
        <strain evidence="7">P19.10B</strain>
    </source>
</reference>
<dbReference type="PROSITE" id="PS51257">
    <property type="entry name" value="PROKAR_LIPOPROTEIN"/>
    <property type="match status" value="1"/>
</dbReference>
<proteinExistence type="predicted"/>
<evidence type="ECO:0000313" key="14">
    <source>
        <dbReference type="Proteomes" id="UP000196036"/>
    </source>
</evidence>
<evidence type="ECO:0000313" key="13">
    <source>
        <dbReference type="Proteomes" id="UP000183766"/>
    </source>
</evidence>
<evidence type="ECO:0000313" key="3">
    <source>
        <dbReference type="EMBL" id="KAB6084037.1"/>
    </source>
</evidence>
<evidence type="ECO:0000313" key="7">
    <source>
        <dbReference type="EMBL" id="MCA4522236.1"/>
    </source>
</evidence>
<evidence type="ECO:0000313" key="5">
    <source>
        <dbReference type="EMBL" id="KAB6142411.1"/>
    </source>
</evidence>
<evidence type="ECO:0000313" key="18">
    <source>
        <dbReference type="Proteomes" id="UP000471447"/>
    </source>
</evidence>
<dbReference type="Proteomes" id="UP000183040">
    <property type="component" value="Unassembled WGS sequence"/>
</dbReference>
<name>A0A174IVD9_9BACE</name>